<keyword evidence="4 5" id="KW-0663">Pyridoxal phosphate</keyword>
<comment type="caution">
    <text evidence="6">The sequence shown here is derived from an EMBL/GenBank/DDBJ whole genome shotgun (WGS) entry which is preliminary data.</text>
</comment>
<comment type="cofactor">
    <cofactor evidence="1">
        <name>pyridoxal 5'-phosphate</name>
        <dbReference type="ChEBI" id="CHEBI:597326"/>
    </cofactor>
</comment>
<proteinExistence type="inferred from homology"/>
<keyword evidence="2 6" id="KW-0032">Aminotransferase</keyword>
<keyword evidence="3" id="KW-0808">Transferase</keyword>
<evidence type="ECO:0000256" key="2">
    <source>
        <dbReference type="ARBA" id="ARBA00022576"/>
    </source>
</evidence>
<dbReference type="GO" id="GO:0008483">
    <property type="term" value="F:transaminase activity"/>
    <property type="evidence" value="ECO:0007669"/>
    <property type="project" value="UniProtKB-KW"/>
</dbReference>
<comment type="similarity">
    <text evidence="5">Belongs to the class-III pyridoxal-phosphate-dependent aminotransferase family.</text>
</comment>
<dbReference type="GO" id="GO:0030170">
    <property type="term" value="F:pyridoxal phosphate binding"/>
    <property type="evidence" value="ECO:0007669"/>
    <property type="project" value="InterPro"/>
</dbReference>
<dbReference type="PANTHER" id="PTHR11986:SF79">
    <property type="entry name" value="ACETYLORNITHINE AMINOTRANSFERASE, MITOCHONDRIAL"/>
    <property type="match status" value="1"/>
</dbReference>
<dbReference type="AlphaFoldDB" id="A0A934J5C6"/>
<protein>
    <submittedName>
        <fullName evidence="6">Aminotransferase class III-fold pyridoxal phosphate-dependent enzyme</fullName>
    </submittedName>
</protein>
<dbReference type="PIRSF" id="PIRSF000521">
    <property type="entry name" value="Transaminase_4ab_Lys_Orn"/>
    <property type="match status" value="1"/>
</dbReference>
<evidence type="ECO:0000256" key="1">
    <source>
        <dbReference type="ARBA" id="ARBA00001933"/>
    </source>
</evidence>
<dbReference type="GO" id="GO:0042802">
    <property type="term" value="F:identical protein binding"/>
    <property type="evidence" value="ECO:0007669"/>
    <property type="project" value="TreeGrafter"/>
</dbReference>
<dbReference type="InterPro" id="IPR015422">
    <property type="entry name" value="PyrdxlP-dep_Trfase_small"/>
</dbReference>
<evidence type="ECO:0000256" key="3">
    <source>
        <dbReference type="ARBA" id="ARBA00022679"/>
    </source>
</evidence>
<keyword evidence="7" id="KW-1185">Reference proteome</keyword>
<evidence type="ECO:0000313" key="6">
    <source>
        <dbReference type="EMBL" id="MBJ6361086.1"/>
    </source>
</evidence>
<sequence length="413" mass="45999">MTEKYSKYLAKNTWPNLHTQPIKKGEGVYFWDTDDKRFMDFSSQTLNLLLGQCHPEIVAAIQHQAATLTYASSRFSSLPYLQAAEALVSIAPPGFNKVNIKMCDGSDANEAAIKTAKKYTKKTGIVSFIMGHTGQTTQTIQLRGYMRDPEIFLGNTEDVIFVDWPEFREPNDYVPVLNIIERKIEDHGNVAAILIDPMMVNAGVLVGDSTANFLKGIQSICKENGCLFILDENQSFGWLPGLFAANYYNVSPDIITMGKGLSAGHPLSGILIKDELDGVLNYNDADFTHGGHALSCAAAVACINELKKTDFKINPKWELISRKLLEIKRNVKINFIYRGTGLVHGISIEEGDSNLNKEIANSIFNHCIDQGVFFRLFENKIVVKPPIIVTEEQINEALDILSAAFNEVELLWN</sequence>
<dbReference type="Proteomes" id="UP000640274">
    <property type="component" value="Unassembled WGS sequence"/>
</dbReference>
<dbReference type="Gene3D" id="3.90.1150.10">
    <property type="entry name" value="Aspartate Aminotransferase, domain 1"/>
    <property type="match status" value="1"/>
</dbReference>
<dbReference type="InterPro" id="IPR005814">
    <property type="entry name" value="Aminotrans_3"/>
</dbReference>
<evidence type="ECO:0000313" key="7">
    <source>
        <dbReference type="Proteomes" id="UP000640274"/>
    </source>
</evidence>
<gene>
    <name evidence="6" type="ORF">JFN88_07125</name>
</gene>
<dbReference type="Pfam" id="PF00202">
    <property type="entry name" value="Aminotran_3"/>
    <property type="match status" value="1"/>
</dbReference>
<reference evidence="6" key="1">
    <citation type="submission" date="2020-12" db="EMBL/GenBank/DDBJ databases">
        <authorList>
            <person name="Huq M.A."/>
        </authorList>
    </citation>
    <scope>NUCLEOTIDE SEQUENCE</scope>
    <source>
        <strain evidence="6">MAHUQ-46</strain>
    </source>
</reference>
<name>A0A934J5C6_9BACL</name>
<accession>A0A934J5C6</accession>
<evidence type="ECO:0000256" key="5">
    <source>
        <dbReference type="RuleBase" id="RU003560"/>
    </source>
</evidence>
<evidence type="ECO:0000256" key="4">
    <source>
        <dbReference type="ARBA" id="ARBA00022898"/>
    </source>
</evidence>
<dbReference type="SUPFAM" id="SSF53383">
    <property type="entry name" value="PLP-dependent transferases"/>
    <property type="match status" value="1"/>
</dbReference>
<dbReference type="InterPro" id="IPR050103">
    <property type="entry name" value="Class-III_PLP-dep_AT"/>
</dbReference>
<organism evidence="6 7">
    <name type="scientific">Paenibacillus roseus</name>
    <dbReference type="NCBI Taxonomy" id="2798579"/>
    <lineage>
        <taxon>Bacteria</taxon>
        <taxon>Bacillati</taxon>
        <taxon>Bacillota</taxon>
        <taxon>Bacilli</taxon>
        <taxon>Bacillales</taxon>
        <taxon>Paenibacillaceae</taxon>
        <taxon>Paenibacillus</taxon>
    </lineage>
</organism>
<dbReference type="InterPro" id="IPR015421">
    <property type="entry name" value="PyrdxlP-dep_Trfase_major"/>
</dbReference>
<dbReference type="InterPro" id="IPR015424">
    <property type="entry name" value="PyrdxlP-dep_Trfase"/>
</dbReference>
<dbReference type="EMBL" id="JAELUP010000017">
    <property type="protein sequence ID" value="MBJ6361086.1"/>
    <property type="molecule type" value="Genomic_DNA"/>
</dbReference>
<dbReference type="Gene3D" id="3.40.640.10">
    <property type="entry name" value="Type I PLP-dependent aspartate aminotransferase-like (Major domain)"/>
    <property type="match status" value="1"/>
</dbReference>
<dbReference type="PANTHER" id="PTHR11986">
    <property type="entry name" value="AMINOTRANSFERASE CLASS III"/>
    <property type="match status" value="1"/>
</dbReference>